<comment type="similarity">
    <text evidence="2">Belongs to the monovalent cation:proton antiporter 2 (CPA2) transporter (TC 2.A.37) family.</text>
</comment>
<evidence type="ECO:0000256" key="5">
    <source>
        <dbReference type="ARBA" id="ARBA00022692"/>
    </source>
</evidence>
<keyword evidence="8 9" id="KW-0472">Membrane</keyword>
<dbReference type="PANTHER" id="PTHR43562:SF1">
    <property type="entry name" value="NA(+)_H(+) ANTIPORTER YJBQ-RELATED"/>
    <property type="match status" value="1"/>
</dbReference>
<dbReference type="InterPro" id="IPR038770">
    <property type="entry name" value="Na+/solute_symporter_sf"/>
</dbReference>
<dbReference type="EMBL" id="PXYX01000004">
    <property type="protein sequence ID" value="PSR29010.1"/>
    <property type="molecule type" value="Genomic_DNA"/>
</dbReference>
<sequence>MESSSVVYHEKCSSKGFLRSIKIPFLRRTMSNVILSILVVSIVALMAPWILLRTKVKIPIAAAEILLGVVFGKSGLGWIQISGPISFLSLFGLSYIMFLYGLETNLDSWLNQDHAKLQHARWLWPIIVLWIGLGFAEGYLLLTFHVIHKMIPISLLLASSAPTVLLPTLKERGLVNTNFGQWILSIGLLVDFTTLMGVTALAALDHHGAILRIFLVVLMFVPLVIAKSTSRFLHRAWFGNGQDTVTSQIGVRGVMMIITLFIALAETLGTITVLGAFLAGVVVSLIVGKDREILQDKLDALGFGYFIPFFFVTVGSDLNLRPAWQSSHVLLLTVSFLLGIIVISIGISFLLARLFPKRETIAMATLLATRLSVTVAGSLILFQAHIISQSVYLAMIITSILSAVLFPPIFHRFSPQKPLPKQDIMLIGPAHWVKPIASHLAAQDYPVLTYDNGSDALASAAIHAGTVRVVALLGSAQWQKNIIWGNQLQHILNPDHVIVDVPTEAREQANAAGLIPFVAPLASMQLLETLIRSPLSGLSDANMWSSMMELEVTSPYAINVALKDLKLPEDTLVIGISRHREHLIPRGSTVLRAGDVITIVCPGPRRREIRQIFEVPPPF</sequence>
<dbReference type="GO" id="GO:0006813">
    <property type="term" value="P:potassium ion transport"/>
    <property type="evidence" value="ECO:0007669"/>
    <property type="project" value="InterPro"/>
</dbReference>
<protein>
    <recommendedName>
        <fullName evidence="10">RCK C-terminal domain-containing protein</fullName>
    </recommendedName>
</protein>
<dbReference type="PROSITE" id="PS51202">
    <property type="entry name" value="RCK_C"/>
    <property type="match status" value="1"/>
</dbReference>
<dbReference type="GO" id="GO:0016020">
    <property type="term" value="C:membrane"/>
    <property type="evidence" value="ECO:0007669"/>
    <property type="project" value="UniProtKB-SubCell"/>
</dbReference>
<dbReference type="InterPro" id="IPR036721">
    <property type="entry name" value="RCK_C_sf"/>
</dbReference>
<evidence type="ECO:0000256" key="9">
    <source>
        <dbReference type="SAM" id="Phobius"/>
    </source>
</evidence>
<evidence type="ECO:0000313" key="12">
    <source>
        <dbReference type="Proteomes" id="UP000242705"/>
    </source>
</evidence>
<evidence type="ECO:0000256" key="6">
    <source>
        <dbReference type="ARBA" id="ARBA00022989"/>
    </source>
</evidence>
<feature type="transmembrane region" description="Helical" evidence="9">
    <location>
        <begin position="364"/>
        <end position="384"/>
    </location>
</feature>
<feature type="transmembrane region" description="Helical" evidence="9">
    <location>
        <begin position="59"/>
        <end position="79"/>
    </location>
</feature>
<keyword evidence="6 9" id="KW-1133">Transmembrane helix</keyword>
<comment type="subcellular location">
    <subcellularLocation>
        <location evidence="1">Membrane</location>
        <topology evidence="1">Multi-pass membrane protein</topology>
    </subcellularLocation>
</comment>
<dbReference type="Gene3D" id="1.20.1530.20">
    <property type="match status" value="1"/>
</dbReference>
<feature type="transmembrane region" description="Helical" evidence="9">
    <location>
        <begin position="209"/>
        <end position="228"/>
    </location>
</feature>
<feature type="transmembrane region" description="Helical" evidence="9">
    <location>
        <begin position="150"/>
        <end position="169"/>
    </location>
</feature>
<feature type="domain" description="RCK C-terminal" evidence="10">
    <location>
        <begin position="533"/>
        <end position="615"/>
    </location>
</feature>
<evidence type="ECO:0000259" key="10">
    <source>
        <dbReference type="PROSITE" id="PS51202"/>
    </source>
</evidence>
<comment type="caution">
    <text evidence="11">The sequence shown here is derived from an EMBL/GenBank/DDBJ whole genome shotgun (WGS) entry which is preliminary data.</text>
</comment>
<dbReference type="Pfam" id="PF02080">
    <property type="entry name" value="TrkA_C"/>
    <property type="match status" value="1"/>
</dbReference>
<keyword evidence="5 9" id="KW-0812">Transmembrane</keyword>
<feature type="transmembrane region" description="Helical" evidence="9">
    <location>
        <begin position="122"/>
        <end position="144"/>
    </location>
</feature>
<reference evidence="11 12" key="1">
    <citation type="journal article" date="2014" name="BMC Genomics">
        <title>Comparison of environmental and isolate Sulfobacillus genomes reveals diverse carbon, sulfur, nitrogen, and hydrogen metabolisms.</title>
        <authorList>
            <person name="Justice N.B."/>
            <person name="Norman A."/>
            <person name="Brown C.T."/>
            <person name="Singh A."/>
            <person name="Thomas B.C."/>
            <person name="Banfield J.F."/>
        </authorList>
    </citation>
    <scope>NUCLEOTIDE SEQUENCE [LARGE SCALE GENOMIC DNA]</scope>
    <source>
        <strain evidence="11">AMDSBA5</strain>
    </source>
</reference>
<evidence type="ECO:0000256" key="7">
    <source>
        <dbReference type="ARBA" id="ARBA00023065"/>
    </source>
</evidence>
<dbReference type="AlphaFoldDB" id="A0A2T2X3D9"/>
<name>A0A2T2X3D9_SULTH</name>
<evidence type="ECO:0000256" key="3">
    <source>
        <dbReference type="ARBA" id="ARBA00022448"/>
    </source>
</evidence>
<feature type="transmembrane region" description="Helical" evidence="9">
    <location>
        <begin position="85"/>
        <end position="102"/>
    </location>
</feature>
<feature type="transmembrane region" description="Helical" evidence="9">
    <location>
        <begin position="33"/>
        <end position="52"/>
    </location>
</feature>
<dbReference type="Pfam" id="PF00999">
    <property type="entry name" value="Na_H_Exchanger"/>
    <property type="match status" value="1"/>
</dbReference>
<proteinExistence type="inferred from homology"/>
<feature type="transmembrane region" description="Helical" evidence="9">
    <location>
        <begin position="271"/>
        <end position="288"/>
    </location>
</feature>
<dbReference type="GO" id="GO:0008324">
    <property type="term" value="F:monoatomic cation transmembrane transporter activity"/>
    <property type="evidence" value="ECO:0007669"/>
    <property type="project" value="InterPro"/>
</dbReference>
<dbReference type="Gene3D" id="3.30.70.1450">
    <property type="entry name" value="Regulator of K+ conductance, C-terminal domain"/>
    <property type="match status" value="1"/>
</dbReference>
<feature type="transmembrane region" description="Helical" evidence="9">
    <location>
        <begin position="330"/>
        <end position="352"/>
    </location>
</feature>
<evidence type="ECO:0000256" key="4">
    <source>
        <dbReference type="ARBA" id="ARBA00022449"/>
    </source>
</evidence>
<organism evidence="11 12">
    <name type="scientific">Sulfobacillus thermosulfidooxidans</name>
    <dbReference type="NCBI Taxonomy" id="28034"/>
    <lineage>
        <taxon>Bacteria</taxon>
        <taxon>Bacillati</taxon>
        <taxon>Bacillota</taxon>
        <taxon>Clostridia</taxon>
        <taxon>Eubacteriales</taxon>
        <taxon>Clostridiales Family XVII. Incertae Sedis</taxon>
        <taxon>Sulfobacillus</taxon>
    </lineage>
</organism>
<dbReference type="InterPro" id="IPR006037">
    <property type="entry name" value="RCK_C"/>
</dbReference>
<dbReference type="InterPro" id="IPR006153">
    <property type="entry name" value="Cation/H_exchanger_TM"/>
</dbReference>
<accession>A0A2T2X3D9</accession>
<keyword evidence="7" id="KW-0406">Ion transport</keyword>
<evidence type="ECO:0000256" key="8">
    <source>
        <dbReference type="ARBA" id="ARBA00023136"/>
    </source>
</evidence>
<gene>
    <name evidence="11" type="ORF">C7B47_03400</name>
</gene>
<dbReference type="Proteomes" id="UP000242705">
    <property type="component" value="Unassembled WGS sequence"/>
</dbReference>
<keyword evidence="3" id="KW-0813">Transport</keyword>
<dbReference type="SUPFAM" id="SSF116726">
    <property type="entry name" value="TrkA C-terminal domain-like"/>
    <property type="match status" value="1"/>
</dbReference>
<feature type="transmembrane region" description="Helical" evidence="9">
    <location>
        <begin position="300"/>
        <end position="318"/>
    </location>
</feature>
<dbReference type="GO" id="GO:1902600">
    <property type="term" value="P:proton transmembrane transport"/>
    <property type="evidence" value="ECO:0007669"/>
    <property type="project" value="InterPro"/>
</dbReference>
<dbReference type="PANTHER" id="PTHR43562">
    <property type="entry name" value="NAPA-TYPE SODIUM/HYDROGEN ANTIPORTER"/>
    <property type="match status" value="1"/>
</dbReference>
<evidence type="ECO:0000256" key="1">
    <source>
        <dbReference type="ARBA" id="ARBA00004141"/>
    </source>
</evidence>
<evidence type="ECO:0000256" key="2">
    <source>
        <dbReference type="ARBA" id="ARBA00005551"/>
    </source>
</evidence>
<dbReference type="GO" id="GO:0015297">
    <property type="term" value="F:antiporter activity"/>
    <property type="evidence" value="ECO:0007669"/>
    <property type="project" value="UniProtKB-KW"/>
</dbReference>
<feature type="transmembrane region" description="Helical" evidence="9">
    <location>
        <begin position="181"/>
        <end position="203"/>
    </location>
</feature>
<keyword evidence="4" id="KW-0050">Antiport</keyword>
<evidence type="ECO:0000313" key="11">
    <source>
        <dbReference type="EMBL" id="PSR29010.1"/>
    </source>
</evidence>
<feature type="transmembrane region" description="Helical" evidence="9">
    <location>
        <begin position="390"/>
        <end position="410"/>
    </location>
</feature>